<dbReference type="OrthoDB" id="128385at2"/>
<dbReference type="EMBL" id="MDZA01000188">
    <property type="protein sequence ID" value="OGX90168.1"/>
    <property type="molecule type" value="Genomic_DNA"/>
</dbReference>
<dbReference type="RefSeq" id="WP_070743713.1">
    <property type="nucleotide sequence ID" value="NZ_MDZA01000188.1"/>
</dbReference>
<sequence>MTESRFLLIGEDHGTQQTVAFTRALALAFEPALYVTEIDPYQAKELVELTARPGLPTDYLHHHPEGLSIYGWAEEFELARLLSSRQVQILGIDQVFLASTGPLYARMAKLANSPRAKAYLEHWAAVYQMQDCQAQQSAVTEFSMYTHSAEDLAKLLAVTAAEGPTVHRMAQDYVLSHNIYRLQLAGTGGHQQRVNLLKRNLLNGLRPYQQTVEQPLPKLLVKLGALHVARNISPLVIGEYFDVGNLIQNLADAQDHKSLHLFVVGRQGTKAVALQPEDPAQRVLSYQMDAIPFLLNFTSPKSSAFAWEVIDLRPARQAFWQGNLRLADQDSLRTVLGYDFLVVVPETTACRVY</sequence>
<evidence type="ECO:0000313" key="1">
    <source>
        <dbReference type="EMBL" id="OGX90168.1"/>
    </source>
</evidence>
<accession>A0A1G1TH20</accession>
<proteinExistence type="predicted"/>
<gene>
    <name evidence="1" type="ORF">BEN49_07380</name>
</gene>
<keyword evidence="2" id="KW-1185">Reference proteome</keyword>
<reference evidence="1 2" key="1">
    <citation type="submission" date="2016-08" db="EMBL/GenBank/DDBJ databases">
        <title>Hymenobacter coccineus sp. nov., Hymenobacter lapidarius sp. nov. and Hymenobacter glacialis sp. nov., isolated from Antarctic soil.</title>
        <authorList>
            <person name="Sedlacek I."/>
            <person name="Kralova S."/>
            <person name="Kyrova K."/>
            <person name="Maslanova I."/>
            <person name="Stankova E."/>
            <person name="Vrbovska V."/>
            <person name="Nemec M."/>
            <person name="Bartak M."/>
            <person name="Svec P."/>
            <person name="Busse H.-J."/>
            <person name="Pantucek R."/>
        </authorList>
    </citation>
    <scope>NUCLEOTIDE SEQUENCE [LARGE SCALE GENOMIC DNA]</scope>
    <source>
        <strain evidence="1 2">CCM 8649</strain>
    </source>
</reference>
<dbReference type="Proteomes" id="UP000177506">
    <property type="component" value="Unassembled WGS sequence"/>
</dbReference>
<comment type="caution">
    <text evidence="1">The sequence shown here is derived from an EMBL/GenBank/DDBJ whole genome shotgun (WGS) entry which is preliminary data.</text>
</comment>
<name>A0A1G1TH20_9BACT</name>
<evidence type="ECO:0000313" key="2">
    <source>
        <dbReference type="Proteomes" id="UP000177506"/>
    </source>
</evidence>
<protein>
    <submittedName>
        <fullName evidence="1">Uncharacterized protein</fullName>
    </submittedName>
</protein>
<dbReference type="AlphaFoldDB" id="A0A1G1TH20"/>
<organism evidence="1 2">
    <name type="scientific">Hymenobacter coccineus</name>
    <dbReference type="NCBI Taxonomy" id="1908235"/>
    <lineage>
        <taxon>Bacteria</taxon>
        <taxon>Pseudomonadati</taxon>
        <taxon>Bacteroidota</taxon>
        <taxon>Cytophagia</taxon>
        <taxon>Cytophagales</taxon>
        <taxon>Hymenobacteraceae</taxon>
        <taxon>Hymenobacter</taxon>
    </lineage>
</organism>